<feature type="region of interest" description="Disordered" evidence="2">
    <location>
        <begin position="582"/>
        <end position="678"/>
    </location>
</feature>
<evidence type="ECO:0000313" key="3">
    <source>
        <dbReference type="EMBL" id="KAG0496016.1"/>
    </source>
</evidence>
<dbReference type="EMBL" id="JADCNL010000001">
    <property type="protein sequence ID" value="KAG0496016.1"/>
    <property type="molecule type" value="Genomic_DNA"/>
</dbReference>
<protein>
    <submittedName>
        <fullName evidence="3">Uncharacterized protein</fullName>
    </submittedName>
</protein>
<feature type="coiled-coil region" evidence="1">
    <location>
        <begin position="341"/>
        <end position="393"/>
    </location>
</feature>
<reference evidence="5 6" key="1">
    <citation type="journal article" date="2020" name="Nat. Food">
        <title>A phased Vanilla planifolia genome enables genetic improvement of flavour and production.</title>
        <authorList>
            <person name="Hasing T."/>
            <person name="Tang H."/>
            <person name="Brym M."/>
            <person name="Khazi F."/>
            <person name="Huang T."/>
            <person name="Chambers A.H."/>
        </authorList>
    </citation>
    <scope>NUCLEOTIDE SEQUENCE [LARGE SCALE GENOMIC DNA]</scope>
    <source>
        <tissue evidence="3">Leaf</tissue>
    </source>
</reference>
<evidence type="ECO:0000313" key="5">
    <source>
        <dbReference type="Proteomes" id="UP000636800"/>
    </source>
</evidence>
<keyword evidence="1" id="KW-0175">Coiled coil</keyword>
<feature type="compositionally biased region" description="Basic and acidic residues" evidence="2">
    <location>
        <begin position="582"/>
        <end position="592"/>
    </location>
</feature>
<sequence>MSWFKSAVNKAVEVSGKHNLTRTVRNYADTVVHQAGQAVVGGARILQDRMGMKNYKSFKQTVRRLEEAAVSCRGQERVQLLKRWLLALKDIEKLSGASKDYKSPEEPHLLSDPKNVAAMHFFDSDMEGEPMNFFEVFLHSQAIEGITLSMILEAPNEEEVCLLLEIFGLCFTGGQEVHNAIISSIQDLAKAFSSYQDEVLVKKEELLQFAQVAISGLKLNGEVARLDAEACRLGQTINSMESLQISSSESLSENSTHLTVEDLKGILAEIRICSRMETLLLKKRNIKLGDSPEIRSQKVEKLKILAESLANSSSKAEKRIFDNRHQKEEALSFRGAKATEVSEIEKELVAEIEVLEKHRDQLEAELKKVYISLNAANLRLNKTREERDQFDEASDQLVLHLKAKEGELSKSILSSKVEASVVRTWINFLEDTWILQSSYTELKEKETNTEMEKYGCIFSKLIRYRLSILKDELGRSIDRFRTFVHNLNKFNERLEATKDADHDILKETSPKKFLEEEYLEDEKKIVTALSVADRIKDLFYAEQGHPSRGDDHDIRELFNAIGKIKVEFDSIERPALEIEAEKEKMAREEKPQSDVSHVVEPIPSPSSKLANEPQKSTKLVSKDSPRVKPISKHDQDSEDSELAKFEKEFGNVGDFSNEEIGGWEFDELEEELRSEANV</sequence>
<feature type="compositionally biased region" description="Polar residues" evidence="2">
    <location>
        <begin position="605"/>
        <end position="619"/>
    </location>
</feature>
<evidence type="ECO:0000256" key="2">
    <source>
        <dbReference type="SAM" id="MobiDB-lite"/>
    </source>
</evidence>
<evidence type="ECO:0000256" key="1">
    <source>
        <dbReference type="SAM" id="Coils"/>
    </source>
</evidence>
<dbReference type="EMBL" id="JADCNM010000001">
    <property type="protein sequence ID" value="KAG0500556.1"/>
    <property type="molecule type" value="Genomic_DNA"/>
</dbReference>
<comment type="caution">
    <text evidence="3">The sequence shown here is derived from an EMBL/GenBank/DDBJ whole genome shotgun (WGS) entry which is preliminary data.</text>
</comment>
<evidence type="ECO:0000313" key="6">
    <source>
        <dbReference type="Proteomes" id="UP000639772"/>
    </source>
</evidence>
<dbReference type="Proteomes" id="UP000639772">
    <property type="component" value="Chromosome 1"/>
</dbReference>
<gene>
    <name evidence="4" type="ORF">HPP92_000628</name>
    <name evidence="3" type="ORF">HPP92_000707</name>
</gene>
<accession>A0A835VGW0</accession>
<dbReference type="AlphaFoldDB" id="A0A835VGW0"/>
<dbReference type="PANTHER" id="PTHR34121:SF1">
    <property type="entry name" value="FILAMIN-A-INTERACTING PROTEIN 1"/>
    <property type="match status" value="1"/>
</dbReference>
<keyword evidence="5" id="KW-1185">Reference proteome</keyword>
<dbReference type="PANTHER" id="PTHR34121">
    <property type="entry name" value="MYOSIN-11"/>
    <property type="match status" value="1"/>
</dbReference>
<name>A0A835VGW0_VANPL</name>
<dbReference type="OrthoDB" id="2019255at2759"/>
<organism evidence="3 5">
    <name type="scientific">Vanilla planifolia</name>
    <name type="common">Vanilla</name>
    <dbReference type="NCBI Taxonomy" id="51239"/>
    <lineage>
        <taxon>Eukaryota</taxon>
        <taxon>Viridiplantae</taxon>
        <taxon>Streptophyta</taxon>
        <taxon>Embryophyta</taxon>
        <taxon>Tracheophyta</taxon>
        <taxon>Spermatophyta</taxon>
        <taxon>Magnoliopsida</taxon>
        <taxon>Liliopsida</taxon>
        <taxon>Asparagales</taxon>
        <taxon>Orchidaceae</taxon>
        <taxon>Vanilloideae</taxon>
        <taxon>Vanilleae</taxon>
        <taxon>Vanilla</taxon>
    </lineage>
</organism>
<feature type="compositionally biased region" description="Basic and acidic residues" evidence="2">
    <location>
        <begin position="620"/>
        <end position="649"/>
    </location>
</feature>
<proteinExistence type="predicted"/>
<evidence type="ECO:0000313" key="4">
    <source>
        <dbReference type="EMBL" id="KAG0500556.1"/>
    </source>
</evidence>
<dbReference type="Proteomes" id="UP000636800">
    <property type="component" value="Chromosome 1"/>
</dbReference>